<sequence length="68" mass="7815">MLIYYLNTDPNPGYKVKCNGAAILFRLSWYTGQIGEPFVPDMEMRWSERACLIRSNARSHSTILSPCM</sequence>
<accession>X1LD00</accession>
<gene>
    <name evidence="1" type="ORF">S06H3_13963</name>
</gene>
<dbReference type="AlphaFoldDB" id="X1LD00"/>
<reference evidence="1" key="1">
    <citation type="journal article" date="2014" name="Front. Microbiol.">
        <title>High frequency of phylogenetically diverse reductive dehalogenase-homologous genes in deep subseafloor sedimentary metagenomes.</title>
        <authorList>
            <person name="Kawai M."/>
            <person name="Futagami T."/>
            <person name="Toyoda A."/>
            <person name="Takaki Y."/>
            <person name="Nishi S."/>
            <person name="Hori S."/>
            <person name="Arai W."/>
            <person name="Tsubouchi T."/>
            <person name="Morono Y."/>
            <person name="Uchiyama I."/>
            <person name="Ito T."/>
            <person name="Fujiyama A."/>
            <person name="Inagaki F."/>
            <person name="Takami H."/>
        </authorList>
    </citation>
    <scope>NUCLEOTIDE SEQUENCE</scope>
    <source>
        <strain evidence="1">Expedition CK06-06</strain>
    </source>
</reference>
<organism evidence="1">
    <name type="scientific">marine sediment metagenome</name>
    <dbReference type="NCBI Taxonomy" id="412755"/>
    <lineage>
        <taxon>unclassified sequences</taxon>
        <taxon>metagenomes</taxon>
        <taxon>ecological metagenomes</taxon>
    </lineage>
</organism>
<evidence type="ECO:0000313" key="1">
    <source>
        <dbReference type="EMBL" id="GAI17177.1"/>
    </source>
</evidence>
<proteinExistence type="predicted"/>
<name>X1LD00_9ZZZZ</name>
<protein>
    <submittedName>
        <fullName evidence="1">Uncharacterized protein</fullName>
    </submittedName>
</protein>
<comment type="caution">
    <text evidence="1">The sequence shown here is derived from an EMBL/GenBank/DDBJ whole genome shotgun (WGS) entry which is preliminary data.</text>
</comment>
<dbReference type="EMBL" id="BARV01006821">
    <property type="protein sequence ID" value="GAI17177.1"/>
    <property type="molecule type" value="Genomic_DNA"/>
</dbReference>